<dbReference type="GO" id="GO:0046872">
    <property type="term" value="F:metal ion binding"/>
    <property type="evidence" value="ECO:0007669"/>
    <property type="project" value="UniProtKB-KW"/>
</dbReference>
<dbReference type="InterPro" id="IPR001623">
    <property type="entry name" value="DnaJ_domain"/>
</dbReference>
<dbReference type="EMBL" id="LN890572">
    <property type="protein sequence ID" value="CUS24360.1"/>
    <property type="molecule type" value="Genomic_DNA"/>
</dbReference>
<evidence type="ECO:0000259" key="7">
    <source>
        <dbReference type="PROSITE" id="PS51074"/>
    </source>
</evidence>
<dbReference type="AlphaFoldDB" id="A0A0P1KWG6"/>
<dbReference type="InterPro" id="IPR007872">
    <property type="entry name" value="DPH_MB_dom"/>
</dbReference>
<dbReference type="UniPathway" id="UPA00559"/>
<dbReference type="GO" id="GO:0044183">
    <property type="term" value="F:protein folding chaperone"/>
    <property type="evidence" value="ECO:0007669"/>
    <property type="project" value="TreeGrafter"/>
</dbReference>
<dbReference type="PANTHER" id="PTHR43948:SF10">
    <property type="entry name" value="MRJ, ISOFORM E"/>
    <property type="match status" value="1"/>
</dbReference>
<evidence type="ECO:0000313" key="9">
    <source>
        <dbReference type="Proteomes" id="UP000236544"/>
    </source>
</evidence>
<evidence type="ECO:0000256" key="2">
    <source>
        <dbReference type="ARBA" id="ARBA00006169"/>
    </source>
</evidence>
<dbReference type="SUPFAM" id="SSF144217">
    <property type="entry name" value="CSL zinc finger"/>
    <property type="match status" value="1"/>
</dbReference>
<dbReference type="CDD" id="cd06257">
    <property type="entry name" value="DnaJ"/>
    <property type="match status" value="1"/>
</dbReference>
<evidence type="ECO:0000256" key="1">
    <source>
        <dbReference type="ARBA" id="ARBA00003474"/>
    </source>
</evidence>
<dbReference type="PANTHER" id="PTHR43948">
    <property type="entry name" value="DNAJ HOMOLOG SUBFAMILY B"/>
    <property type="match status" value="1"/>
</dbReference>
<dbReference type="GO" id="GO:0017183">
    <property type="term" value="P:protein histidyl modification to diphthamide"/>
    <property type="evidence" value="ECO:0007669"/>
    <property type="project" value="UniProtKB-UniPathway"/>
</dbReference>
<dbReference type="Gene3D" id="1.10.287.110">
    <property type="entry name" value="DnaJ domain"/>
    <property type="match status" value="1"/>
</dbReference>
<evidence type="ECO:0000259" key="6">
    <source>
        <dbReference type="PROSITE" id="PS50076"/>
    </source>
</evidence>
<dbReference type="SUPFAM" id="SSF46565">
    <property type="entry name" value="Chaperone J-domain"/>
    <property type="match status" value="1"/>
</dbReference>
<dbReference type="GO" id="GO:0051082">
    <property type="term" value="F:unfolded protein binding"/>
    <property type="evidence" value="ECO:0007669"/>
    <property type="project" value="TreeGrafter"/>
</dbReference>
<dbReference type="SMART" id="SM00271">
    <property type="entry name" value="DnaJ"/>
    <property type="match status" value="1"/>
</dbReference>
<feature type="domain" description="DPH-type MB" evidence="7">
    <location>
        <begin position="86"/>
        <end position="154"/>
    </location>
</feature>
<comment type="function">
    <text evidence="1">Required for the first step of diphthamide biosynthesis, the transfer of 3-amino-3-carboxypropyl from S-adenosyl-L-methionine to a histidine residue. Diphthamide is a post-translational modification of histidine which occurs in elongation factor 2.</text>
</comment>
<keyword evidence="4" id="KW-0479">Metal-binding</keyword>
<dbReference type="GO" id="GO:0005634">
    <property type="term" value="C:nucleus"/>
    <property type="evidence" value="ECO:0007669"/>
    <property type="project" value="TreeGrafter"/>
</dbReference>
<gene>
    <name evidence="8" type="ORF">LAQU0_S15e02740g</name>
</gene>
<dbReference type="PROSITE" id="PS50076">
    <property type="entry name" value="DNAJ_2"/>
    <property type="match status" value="1"/>
</dbReference>
<dbReference type="PRINTS" id="PR00625">
    <property type="entry name" value="JDOMAIN"/>
</dbReference>
<keyword evidence="5" id="KW-0408">Iron</keyword>
<dbReference type="InterPro" id="IPR036869">
    <property type="entry name" value="J_dom_sf"/>
</dbReference>
<dbReference type="PROSITE" id="PS51074">
    <property type="entry name" value="DPH_MB"/>
    <property type="match status" value="1"/>
</dbReference>
<protein>
    <recommendedName>
        <fullName evidence="3">Diphthamide biosynthesis protein 4</fullName>
    </recommendedName>
</protein>
<evidence type="ECO:0000256" key="4">
    <source>
        <dbReference type="ARBA" id="ARBA00022723"/>
    </source>
</evidence>
<keyword evidence="9" id="KW-1185">Reference proteome</keyword>
<evidence type="ECO:0000256" key="5">
    <source>
        <dbReference type="ARBA" id="ARBA00023004"/>
    </source>
</evidence>
<accession>A0A0P1KWG6</accession>
<organism evidence="8 9">
    <name type="scientific">Lachancea quebecensis</name>
    <dbReference type="NCBI Taxonomy" id="1654605"/>
    <lineage>
        <taxon>Eukaryota</taxon>
        <taxon>Fungi</taxon>
        <taxon>Dikarya</taxon>
        <taxon>Ascomycota</taxon>
        <taxon>Saccharomycotina</taxon>
        <taxon>Saccharomycetes</taxon>
        <taxon>Saccharomycetales</taxon>
        <taxon>Saccharomycetaceae</taxon>
        <taxon>Lachancea</taxon>
    </lineage>
</organism>
<dbReference type="Gene3D" id="3.10.660.10">
    <property type="entry name" value="DPH Zinc finger"/>
    <property type="match status" value="1"/>
</dbReference>
<dbReference type="Pfam" id="PF00226">
    <property type="entry name" value="DnaJ"/>
    <property type="match status" value="1"/>
</dbReference>
<dbReference type="InterPro" id="IPR036671">
    <property type="entry name" value="DPH_MB_sf"/>
</dbReference>
<evidence type="ECO:0000256" key="3">
    <source>
        <dbReference type="ARBA" id="ARBA00021797"/>
    </source>
</evidence>
<comment type="similarity">
    <text evidence="2">Belongs to the DPH4 family.</text>
</comment>
<dbReference type="OrthoDB" id="445556at2759"/>
<reference evidence="9" key="1">
    <citation type="submission" date="2015-10" db="EMBL/GenBank/DDBJ databases">
        <authorList>
            <person name="Devillers H."/>
        </authorList>
    </citation>
    <scope>NUCLEOTIDE SEQUENCE [LARGE SCALE GENOMIC DNA]</scope>
</reference>
<evidence type="ECO:0000313" key="8">
    <source>
        <dbReference type="EMBL" id="CUS24360.1"/>
    </source>
</evidence>
<dbReference type="GO" id="GO:0005737">
    <property type="term" value="C:cytoplasm"/>
    <property type="evidence" value="ECO:0007669"/>
    <property type="project" value="TreeGrafter"/>
</dbReference>
<sequence length="162" mass="18626">MVQVRSYYEILGIDTESTVVDIKKAYKEKLLCTHPDKNRAVEAQNVSIEEIKEAYQVLVSPSGKEKYDRELADSYKKQGFYNGGEGLEDYSLDEFSYDPESSEFHMDCPRCQMAQGFEFTESLLEEHCIERKEGGFYVVVQCSACSLWLNVNFDVAEEYESS</sequence>
<proteinExistence type="inferred from homology"/>
<dbReference type="Proteomes" id="UP000236544">
    <property type="component" value="Unassembled WGS sequence"/>
</dbReference>
<dbReference type="Pfam" id="PF05207">
    <property type="entry name" value="Zn_ribbon_CSL"/>
    <property type="match status" value="1"/>
</dbReference>
<name>A0A0P1KWG6_9SACH</name>
<feature type="domain" description="J" evidence="6">
    <location>
        <begin position="6"/>
        <end position="71"/>
    </location>
</feature>
<dbReference type="GO" id="GO:0051087">
    <property type="term" value="F:protein-folding chaperone binding"/>
    <property type="evidence" value="ECO:0007669"/>
    <property type="project" value="TreeGrafter"/>
</dbReference>